<dbReference type="EMBL" id="KZ988957">
    <property type="protein sequence ID" value="RKP11385.1"/>
    <property type="molecule type" value="Genomic_DNA"/>
</dbReference>
<dbReference type="PANTHER" id="PTHR19879:SF1">
    <property type="entry name" value="CANNONBALL-RELATED"/>
    <property type="match status" value="1"/>
</dbReference>
<reference evidence="3" key="1">
    <citation type="journal article" date="2018" name="Nat. Microbiol.">
        <title>Leveraging single-cell genomics to expand the fungal tree of life.</title>
        <authorList>
            <person name="Ahrendt S.R."/>
            <person name="Quandt C.A."/>
            <person name="Ciobanu D."/>
            <person name="Clum A."/>
            <person name="Salamov A."/>
            <person name="Andreopoulos B."/>
            <person name="Cheng J.F."/>
            <person name="Woyke T."/>
            <person name="Pelin A."/>
            <person name="Henrissat B."/>
            <person name="Reynolds N.K."/>
            <person name="Benny G.L."/>
            <person name="Smith M.E."/>
            <person name="James T.Y."/>
            <person name="Grigoriev I.V."/>
        </authorList>
    </citation>
    <scope>NUCLEOTIDE SEQUENCE [LARGE SCALE GENOMIC DNA]</scope>
</reference>
<evidence type="ECO:0000313" key="3">
    <source>
        <dbReference type="Proteomes" id="UP000267251"/>
    </source>
</evidence>
<evidence type="ECO:0000256" key="1">
    <source>
        <dbReference type="PROSITE-ProRule" id="PRU00221"/>
    </source>
</evidence>
<dbReference type="Pfam" id="PF00400">
    <property type="entry name" value="WD40"/>
    <property type="match status" value="1"/>
</dbReference>
<dbReference type="InterPro" id="IPR015943">
    <property type="entry name" value="WD40/YVTN_repeat-like_dom_sf"/>
</dbReference>
<dbReference type="GO" id="GO:0005669">
    <property type="term" value="C:transcription factor TFIID complex"/>
    <property type="evidence" value="ECO:0007669"/>
    <property type="project" value="TreeGrafter"/>
</dbReference>
<feature type="repeat" description="WD" evidence="1">
    <location>
        <begin position="7"/>
        <end position="48"/>
    </location>
</feature>
<dbReference type="SUPFAM" id="SSF50978">
    <property type="entry name" value="WD40 repeat-like"/>
    <property type="match status" value="1"/>
</dbReference>
<gene>
    <name evidence="2" type="ORF">BJ684DRAFT_18021</name>
</gene>
<organism evidence="2 3">
    <name type="scientific">Piptocephalis cylindrospora</name>
    <dbReference type="NCBI Taxonomy" id="1907219"/>
    <lineage>
        <taxon>Eukaryota</taxon>
        <taxon>Fungi</taxon>
        <taxon>Fungi incertae sedis</taxon>
        <taxon>Zoopagomycota</taxon>
        <taxon>Zoopagomycotina</taxon>
        <taxon>Zoopagomycetes</taxon>
        <taxon>Zoopagales</taxon>
        <taxon>Piptocephalidaceae</taxon>
        <taxon>Piptocephalis</taxon>
    </lineage>
</organism>
<feature type="non-terminal residue" evidence="2">
    <location>
        <position position="1"/>
    </location>
</feature>
<keyword evidence="1" id="KW-0853">WD repeat</keyword>
<dbReference type="OrthoDB" id="10263272at2759"/>
<dbReference type="GO" id="GO:0016251">
    <property type="term" value="F:RNA polymerase II general transcription initiation factor activity"/>
    <property type="evidence" value="ECO:0007669"/>
    <property type="project" value="TreeGrafter"/>
</dbReference>
<protein>
    <submittedName>
        <fullName evidence="2">Uncharacterized protein</fullName>
    </submittedName>
</protein>
<dbReference type="InterPro" id="IPR001680">
    <property type="entry name" value="WD40_rpt"/>
</dbReference>
<keyword evidence="3" id="KW-1185">Reference proteome</keyword>
<dbReference type="PROSITE" id="PS50082">
    <property type="entry name" value="WD_REPEATS_2"/>
    <property type="match status" value="1"/>
</dbReference>
<accession>A0A4P9XYA0</accession>
<proteinExistence type="predicted"/>
<dbReference type="GO" id="GO:0006367">
    <property type="term" value="P:transcription initiation at RNA polymerase II promoter"/>
    <property type="evidence" value="ECO:0007669"/>
    <property type="project" value="TreeGrafter"/>
</dbReference>
<dbReference type="PROSITE" id="PS50294">
    <property type="entry name" value="WD_REPEATS_REGION"/>
    <property type="match status" value="1"/>
</dbReference>
<dbReference type="Proteomes" id="UP000267251">
    <property type="component" value="Unassembled WGS sequence"/>
</dbReference>
<dbReference type="InterPro" id="IPR036322">
    <property type="entry name" value="WD40_repeat_dom_sf"/>
</dbReference>
<dbReference type="PANTHER" id="PTHR19879">
    <property type="entry name" value="TRANSCRIPTION INITIATION FACTOR TFIID"/>
    <property type="match status" value="1"/>
</dbReference>
<sequence length="104" mass="10933">CGEGKGGFGKSSPIWALDWSKDGGALASGDARGIVRVWDVKSSSSSSSSSQKEKGKVSGEMIGAWSTKDTPVYEVKWSPRNLLMVAGAYRPTAPPSKGGKERVD</sequence>
<dbReference type="Gene3D" id="2.130.10.10">
    <property type="entry name" value="YVTN repeat-like/Quinoprotein amine dehydrogenase"/>
    <property type="match status" value="1"/>
</dbReference>
<evidence type="ECO:0000313" key="2">
    <source>
        <dbReference type="EMBL" id="RKP11385.1"/>
    </source>
</evidence>
<name>A0A4P9XYA0_9FUNG</name>
<dbReference type="AlphaFoldDB" id="A0A4P9XYA0"/>